<comment type="caution">
    <text evidence="6">The sequence shown here is derived from an EMBL/GenBank/DDBJ whole genome shotgun (WGS) entry which is preliminary data.</text>
</comment>
<dbReference type="SUPFAM" id="SSF55781">
    <property type="entry name" value="GAF domain-like"/>
    <property type="match status" value="2"/>
</dbReference>
<dbReference type="SUPFAM" id="SSF55874">
    <property type="entry name" value="ATPase domain of HSP90 chaperone/DNA topoisomerase II/histidine kinase"/>
    <property type="match status" value="1"/>
</dbReference>
<evidence type="ECO:0000256" key="3">
    <source>
        <dbReference type="ARBA" id="ARBA00023012"/>
    </source>
</evidence>
<dbReference type="Gene3D" id="3.30.565.10">
    <property type="entry name" value="Histidine kinase-like ATPase, C-terminal domain"/>
    <property type="match status" value="1"/>
</dbReference>
<sequence length="569" mass="60623">MADKRADNSGPASSALGLPPLSQTGLDDLLQELLSRVGDVMASRERLRSLLDAVVGIGTDLELRATLERITLAACELTDAEYGALGVIGPDRTLVEFITHGMNPAVHARIGDLPSGHGVLGLLIEDPRPIRLPDITQHPRAYGFPAEHPPMHTFLGVPIRIRDQVYGNLYLSEKRGGGLFTDDDEEIMIALAVAAGAAIDNARLYAQSRRRQRWLEATTETSAVILGDVDRTDALRIVASRAREVAEAHLAMVLLYDERADTLTVEVADGGPGAALEGFALPTVGGELATVIAERHLAVVEDLGRTATWPADLSTGTALLVPLIADGTMLGILAVAYRQGGVAFAEGPDVALIETFAGQAALALVRARARDERALLAMIGDRERIARDLHDVVIQRLFAAGMHLQGAARITAKQDVADRINAVVDDLDGTIRDIRGAIFELRSPATSELRVEVRDLVDESARTLGFRPTLVLDGPVDSAVPDEVRPDLLAVLRETLSNVARHAGASRVEVGVRVTTGRLTVTVADDGCGGATPRGGLRNLAERADTRGGGFEVDGVEPSGTRVTWWAPI</sequence>
<evidence type="ECO:0000256" key="1">
    <source>
        <dbReference type="ARBA" id="ARBA00022679"/>
    </source>
</evidence>
<dbReference type="RefSeq" id="WP_197001538.1">
    <property type="nucleotide sequence ID" value="NZ_BONS01000033.1"/>
</dbReference>
<dbReference type="PANTHER" id="PTHR24421">
    <property type="entry name" value="NITRATE/NITRITE SENSOR PROTEIN NARX-RELATED"/>
    <property type="match status" value="1"/>
</dbReference>
<evidence type="ECO:0000313" key="6">
    <source>
        <dbReference type="EMBL" id="MBG6134281.1"/>
    </source>
</evidence>
<evidence type="ECO:0000256" key="4">
    <source>
        <dbReference type="SAM" id="MobiDB-lite"/>
    </source>
</evidence>
<dbReference type="InterPro" id="IPR036890">
    <property type="entry name" value="HATPase_C_sf"/>
</dbReference>
<dbReference type="Pfam" id="PF07730">
    <property type="entry name" value="HisKA_3"/>
    <property type="match status" value="1"/>
</dbReference>
<evidence type="ECO:0000256" key="2">
    <source>
        <dbReference type="ARBA" id="ARBA00022777"/>
    </source>
</evidence>
<dbReference type="PANTHER" id="PTHR24421:SF56">
    <property type="entry name" value="OXYGEN SENSOR HISTIDINE KINASE RESPONSE REGULATOR DOST"/>
    <property type="match status" value="1"/>
</dbReference>
<feature type="region of interest" description="Disordered" evidence="4">
    <location>
        <begin position="1"/>
        <end position="20"/>
    </location>
</feature>
<evidence type="ECO:0000259" key="5">
    <source>
        <dbReference type="SMART" id="SM00065"/>
    </source>
</evidence>
<dbReference type="Pfam" id="PF13185">
    <property type="entry name" value="GAF_2"/>
    <property type="match status" value="2"/>
</dbReference>
<keyword evidence="3" id="KW-0902">Two-component regulatory system</keyword>
<dbReference type="EMBL" id="JADOUF010000001">
    <property type="protein sequence ID" value="MBG6134281.1"/>
    <property type="molecule type" value="Genomic_DNA"/>
</dbReference>
<organism evidence="6 7">
    <name type="scientific">Longispora fulva</name>
    <dbReference type="NCBI Taxonomy" id="619741"/>
    <lineage>
        <taxon>Bacteria</taxon>
        <taxon>Bacillati</taxon>
        <taxon>Actinomycetota</taxon>
        <taxon>Actinomycetes</taxon>
        <taxon>Micromonosporales</taxon>
        <taxon>Micromonosporaceae</taxon>
        <taxon>Longispora</taxon>
    </lineage>
</organism>
<dbReference type="InterPro" id="IPR011712">
    <property type="entry name" value="Sig_transdc_His_kin_sub3_dim/P"/>
</dbReference>
<dbReference type="SMART" id="SM00065">
    <property type="entry name" value="GAF"/>
    <property type="match status" value="2"/>
</dbReference>
<feature type="domain" description="GAF" evidence="5">
    <location>
        <begin position="230"/>
        <end position="374"/>
    </location>
</feature>
<dbReference type="InterPro" id="IPR029016">
    <property type="entry name" value="GAF-like_dom_sf"/>
</dbReference>
<dbReference type="InterPro" id="IPR050482">
    <property type="entry name" value="Sensor_HK_TwoCompSys"/>
</dbReference>
<accession>A0A8J7GP86</accession>
<evidence type="ECO:0000313" key="7">
    <source>
        <dbReference type="Proteomes" id="UP000622552"/>
    </source>
</evidence>
<reference evidence="6" key="1">
    <citation type="submission" date="2020-11" db="EMBL/GenBank/DDBJ databases">
        <title>Sequencing the genomes of 1000 actinobacteria strains.</title>
        <authorList>
            <person name="Klenk H.-P."/>
        </authorList>
    </citation>
    <scope>NUCLEOTIDE SEQUENCE</scope>
    <source>
        <strain evidence="6">DSM 45356</strain>
    </source>
</reference>
<name>A0A8J7GP86_9ACTN</name>
<dbReference type="Gene3D" id="3.30.450.40">
    <property type="match status" value="2"/>
</dbReference>
<dbReference type="GO" id="GO:0000155">
    <property type="term" value="F:phosphorelay sensor kinase activity"/>
    <property type="evidence" value="ECO:0007669"/>
    <property type="project" value="InterPro"/>
</dbReference>
<dbReference type="Gene3D" id="1.20.5.1930">
    <property type="match status" value="1"/>
</dbReference>
<feature type="domain" description="GAF" evidence="5">
    <location>
        <begin position="62"/>
        <end position="209"/>
    </location>
</feature>
<dbReference type="AlphaFoldDB" id="A0A8J7GP86"/>
<gene>
    <name evidence="6" type="ORF">IW245_000475</name>
</gene>
<protein>
    <submittedName>
        <fullName evidence="6">Signal transduction histidine kinase</fullName>
    </submittedName>
</protein>
<dbReference type="GO" id="GO:0046983">
    <property type="term" value="F:protein dimerization activity"/>
    <property type="evidence" value="ECO:0007669"/>
    <property type="project" value="InterPro"/>
</dbReference>
<keyword evidence="1" id="KW-0808">Transferase</keyword>
<dbReference type="GO" id="GO:0016020">
    <property type="term" value="C:membrane"/>
    <property type="evidence" value="ECO:0007669"/>
    <property type="project" value="InterPro"/>
</dbReference>
<proteinExistence type="predicted"/>
<dbReference type="InterPro" id="IPR003018">
    <property type="entry name" value="GAF"/>
</dbReference>
<keyword evidence="7" id="KW-1185">Reference proteome</keyword>
<dbReference type="Proteomes" id="UP000622552">
    <property type="component" value="Unassembled WGS sequence"/>
</dbReference>
<keyword evidence="2 6" id="KW-0418">Kinase</keyword>
<dbReference type="CDD" id="cd16917">
    <property type="entry name" value="HATPase_UhpB-NarQ-NarX-like"/>
    <property type="match status" value="1"/>
</dbReference>